<dbReference type="InterPro" id="IPR011043">
    <property type="entry name" value="Gal_Oxase/kelch_b-propeller"/>
</dbReference>
<evidence type="ECO:0000259" key="1">
    <source>
        <dbReference type="Pfam" id="PF09118"/>
    </source>
</evidence>
<dbReference type="Gene3D" id="2.60.120.260">
    <property type="entry name" value="Galactose-binding domain-like"/>
    <property type="match status" value="2"/>
</dbReference>
<dbReference type="Pfam" id="PF09118">
    <property type="entry name" value="GO-like_E_set"/>
    <property type="match status" value="1"/>
</dbReference>
<dbReference type="InterPro" id="IPR014756">
    <property type="entry name" value="Ig_E-set"/>
</dbReference>
<reference evidence="2 3" key="1">
    <citation type="submission" date="2018-09" db="EMBL/GenBank/DDBJ databases">
        <title>Novel species of Arthrobacter.</title>
        <authorList>
            <person name="Liu Q."/>
            <person name="Xin Y.-H."/>
        </authorList>
    </citation>
    <scope>NUCLEOTIDE SEQUENCE [LARGE SCALE GENOMIC DNA]</scope>
    <source>
        <strain evidence="2 3">Hz2</strain>
    </source>
</reference>
<dbReference type="GO" id="GO:0005975">
    <property type="term" value="P:carbohydrate metabolic process"/>
    <property type="evidence" value="ECO:0007669"/>
    <property type="project" value="UniProtKB-ARBA"/>
</dbReference>
<dbReference type="InterPro" id="IPR015202">
    <property type="entry name" value="GO-like_E_set"/>
</dbReference>
<dbReference type="AlphaFoldDB" id="A0A3A5MDG9"/>
<dbReference type="EMBL" id="QZVT01000002">
    <property type="protein sequence ID" value="RJT81860.1"/>
    <property type="molecule type" value="Genomic_DNA"/>
</dbReference>
<dbReference type="InterPro" id="IPR013783">
    <property type="entry name" value="Ig-like_fold"/>
</dbReference>
<dbReference type="Proteomes" id="UP000272560">
    <property type="component" value="Unassembled WGS sequence"/>
</dbReference>
<name>A0A3A5MDG9_9MICC</name>
<dbReference type="Gene3D" id="2.130.10.80">
    <property type="entry name" value="Galactose oxidase/kelch, beta-propeller"/>
    <property type="match status" value="1"/>
</dbReference>
<keyword evidence="3" id="KW-1185">Reference proteome</keyword>
<accession>A0A3A5MDG9</accession>
<dbReference type="OrthoDB" id="2795102at2"/>
<gene>
    <name evidence="2" type="ORF">D6T63_03610</name>
</gene>
<dbReference type="PANTHER" id="PTHR32208:SF21">
    <property type="entry name" value="LOW QUALITY PROTEIN: ALDEHYDE OXIDASE GLOX-LIKE"/>
    <property type="match status" value="1"/>
</dbReference>
<organism evidence="2 3">
    <name type="scientific">Arthrobacter cheniae</name>
    <dbReference type="NCBI Taxonomy" id="1258888"/>
    <lineage>
        <taxon>Bacteria</taxon>
        <taxon>Bacillati</taxon>
        <taxon>Actinomycetota</taxon>
        <taxon>Actinomycetes</taxon>
        <taxon>Micrococcales</taxon>
        <taxon>Micrococcaceae</taxon>
        <taxon>Arthrobacter</taxon>
    </lineage>
</organism>
<proteinExistence type="predicted"/>
<evidence type="ECO:0000313" key="2">
    <source>
        <dbReference type="EMBL" id="RJT81860.1"/>
    </source>
</evidence>
<sequence length="844" mass="89205">MDVKPLAGRRPSAFVALVCALIASFFVVISAADSPARAAAGDNLVVNPSLEQGTNDPSCFSRSGWGTEAAWTFQPGRAGGRSVSLSIQGYQAGDRKLLQAENAQCAPKVTAGLTYDMQVWYKSSAPVSLTMFRHTAQGWSYWGNVEQVPAATGWTLAQAPTPVIPEGTDQVIFGLSLSANGSLTTDDYSFRQVIDPPPVTDELIVNGSLAGGANIPACHQVAGWGQRQASSLVSTDVPANSPAGARSFQFTISGHVSGDAKLLQSEGAGCAPTVAAGQQYDLSVDYRTTATGLTGFSVFTHTINGWQYWTDLKALPAVANWTTATARTPLIPAGVDRISFGLSIGGNGTLNTTNYSMKKPRAEVVPPAGGAELEGSWDVLTTQLPIRAIHSTLLTDGRLLLIAGSGNDGAKFAAGQFRAVIWTPEANAFKEIPVPYDMFCAGHVTLPDGKVLLAGGTEAFPAEDQGPNTFKGSDRSYYFDPADDTFHQLADMTGAHWYPSLTKLGNGDIWSAGGLNENAEGTVLTEMFSSKTKSWLPQNQVPQTYSFWGTYPHMFLLDDGKMFYTGAHTFGNGLPGTGASLYDWETAKIWDIPGLRQKDMRDQAGSVFVGPAQDQKLMIVGGGNTDGNTPAINLVDIIDLNRPVPAYVPGPDLPGAGKAYVNLVNLPDRTVLAANGAKQNRAENVQSAAIYKPGTNSWQSVAADPVGRNYHSSSILLPNGKVAVLGSNPADNSFDLRISVYSPPYLFKGTRPTVTSAPAQGTYGQNIALGVTGTVASASLIAPMSATHQTDTNARLVDLPLMGSGNARTARIPVNPNLLPPGPYMLSVLDTNGVPSIAKWVWIS</sequence>
<protein>
    <submittedName>
        <fullName evidence="2">DUF1929 domain-containing protein</fullName>
    </submittedName>
</protein>
<dbReference type="SUPFAM" id="SSF81296">
    <property type="entry name" value="E set domains"/>
    <property type="match status" value="1"/>
</dbReference>
<dbReference type="InterPro" id="IPR037293">
    <property type="entry name" value="Gal_Oxidase_central_sf"/>
</dbReference>
<dbReference type="PANTHER" id="PTHR32208">
    <property type="entry name" value="SECRETED PROTEIN-RELATED"/>
    <property type="match status" value="1"/>
</dbReference>
<comment type="caution">
    <text evidence="2">The sequence shown here is derived from an EMBL/GenBank/DDBJ whole genome shotgun (WGS) entry which is preliminary data.</text>
</comment>
<feature type="domain" description="Galactose oxidase-like Early set" evidence="1">
    <location>
        <begin position="751"/>
        <end position="842"/>
    </location>
</feature>
<dbReference type="CDD" id="cd02851">
    <property type="entry name" value="E_set_GO_C"/>
    <property type="match status" value="1"/>
</dbReference>
<evidence type="ECO:0000313" key="3">
    <source>
        <dbReference type="Proteomes" id="UP000272560"/>
    </source>
</evidence>
<dbReference type="SUPFAM" id="SSF50965">
    <property type="entry name" value="Galactose oxidase, central domain"/>
    <property type="match status" value="1"/>
</dbReference>
<dbReference type="Gene3D" id="2.60.40.10">
    <property type="entry name" value="Immunoglobulins"/>
    <property type="match status" value="1"/>
</dbReference>